<dbReference type="Proteomes" id="UP000259465">
    <property type="component" value="Chromosome"/>
</dbReference>
<keyword evidence="3" id="KW-1185">Reference proteome</keyword>
<gene>
    <name evidence="2" type="ORF">D1345_11105</name>
</gene>
<dbReference type="Pfam" id="PF13665">
    <property type="entry name" value="Tox-PAAR-like"/>
    <property type="match status" value="1"/>
</dbReference>
<dbReference type="AlphaFoldDB" id="A0AAD0W7Y6"/>
<evidence type="ECO:0000313" key="2">
    <source>
        <dbReference type="EMBL" id="AXT46704.1"/>
    </source>
</evidence>
<accession>A0AAD0W7Y6</accession>
<proteinExistence type="predicted"/>
<reference evidence="2 3" key="1">
    <citation type="submission" date="2018-08" db="EMBL/GenBank/DDBJ databases">
        <title>Complete genome sequence of JP2-74.</title>
        <authorList>
            <person name="Wu L."/>
        </authorList>
    </citation>
    <scope>NUCLEOTIDE SEQUENCE [LARGE SCALE GENOMIC DNA]</scope>
    <source>
        <strain evidence="2 3">JP2-74</strain>
    </source>
</reference>
<dbReference type="RefSeq" id="WP_043593253.1">
    <property type="nucleotide sequence ID" value="NZ_CP031968.1"/>
</dbReference>
<sequence>MFANCSAGGMALAASDVCKTPPLGIPSTYANIANKPEAVPNVPTIIYAGGPVHNLNTIIPMTHGDEGGSMGGVASGTVAALSRHVTGSGKVLIQGAPQTRLTDTNLPNNQNTAGQTVAPSQTITMTLS</sequence>
<dbReference type="EMBL" id="CP031968">
    <property type="protein sequence ID" value="AXT46704.1"/>
    <property type="molecule type" value="Genomic_DNA"/>
</dbReference>
<organism evidence="2 3">
    <name type="scientific">Chromobacterium rhizoryzae</name>
    <dbReference type="NCBI Taxonomy" id="1778675"/>
    <lineage>
        <taxon>Bacteria</taxon>
        <taxon>Pseudomonadati</taxon>
        <taxon>Pseudomonadota</taxon>
        <taxon>Betaproteobacteria</taxon>
        <taxon>Neisseriales</taxon>
        <taxon>Chromobacteriaceae</taxon>
        <taxon>Chromobacterium</taxon>
    </lineage>
</organism>
<evidence type="ECO:0000256" key="1">
    <source>
        <dbReference type="SAM" id="MobiDB-lite"/>
    </source>
</evidence>
<protein>
    <submittedName>
        <fullName evidence="2">DUF4150 domain-containing protein</fullName>
    </submittedName>
</protein>
<name>A0AAD0W7Y6_9NEIS</name>
<evidence type="ECO:0000313" key="3">
    <source>
        <dbReference type="Proteomes" id="UP000259465"/>
    </source>
</evidence>
<dbReference type="GeneID" id="58559999"/>
<feature type="region of interest" description="Disordered" evidence="1">
    <location>
        <begin position="100"/>
        <end position="128"/>
    </location>
</feature>
<dbReference type="KEGG" id="crz:D1345_11105"/>